<evidence type="ECO:0000256" key="3">
    <source>
        <dbReference type="ARBA" id="ARBA00012944"/>
    </source>
</evidence>
<evidence type="ECO:0000256" key="15">
    <source>
        <dbReference type="ARBA" id="ARBA00049551"/>
    </source>
</evidence>
<feature type="transmembrane region" description="Helical" evidence="16">
    <location>
        <begin position="84"/>
        <end position="103"/>
    </location>
</feature>
<evidence type="ECO:0000256" key="11">
    <source>
        <dbReference type="ARBA" id="ARBA00023027"/>
    </source>
</evidence>
<evidence type="ECO:0000256" key="10">
    <source>
        <dbReference type="ARBA" id="ARBA00022989"/>
    </source>
</evidence>
<evidence type="ECO:0000256" key="4">
    <source>
        <dbReference type="ARBA" id="ARBA00021095"/>
    </source>
</evidence>
<keyword evidence="5" id="KW-0813">Transport</keyword>
<feature type="transmembrane region" description="Helical" evidence="16">
    <location>
        <begin position="140"/>
        <end position="164"/>
    </location>
</feature>
<keyword evidence="6" id="KW-0679">Respiratory chain</keyword>
<dbReference type="EC" id="7.1.1.2" evidence="3"/>
<keyword evidence="11" id="KW-0520">NAD</keyword>
<evidence type="ECO:0000256" key="12">
    <source>
        <dbReference type="ARBA" id="ARBA00023128"/>
    </source>
</evidence>
<evidence type="ECO:0000256" key="7">
    <source>
        <dbReference type="ARBA" id="ARBA00022692"/>
    </source>
</evidence>
<comment type="subcellular location">
    <subcellularLocation>
        <location evidence="1">Mitochondrion membrane</location>
        <topology evidence="1">Multi-pass membrane protein</topology>
    </subcellularLocation>
</comment>
<keyword evidence="10 16" id="KW-1133">Transmembrane helix</keyword>
<dbReference type="PANTHER" id="PTHR11435">
    <property type="entry name" value="NADH UBIQUINONE OXIDOREDUCTASE SUBUNIT ND6"/>
    <property type="match status" value="1"/>
</dbReference>
<comment type="catalytic activity">
    <reaction evidence="15">
        <text>a ubiquinone + NADH + 5 H(+)(in) = a ubiquinol + NAD(+) + 4 H(+)(out)</text>
        <dbReference type="Rhea" id="RHEA:29091"/>
        <dbReference type="Rhea" id="RHEA-COMP:9565"/>
        <dbReference type="Rhea" id="RHEA-COMP:9566"/>
        <dbReference type="ChEBI" id="CHEBI:15378"/>
        <dbReference type="ChEBI" id="CHEBI:16389"/>
        <dbReference type="ChEBI" id="CHEBI:17976"/>
        <dbReference type="ChEBI" id="CHEBI:57540"/>
        <dbReference type="ChEBI" id="CHEBI:57945"/>
        <dbReference type="EC" id="7.1.1.2"/>
    </reaction>
</comment>
<evidence type="ECO:0000256" key="13">
    <source>
        <dbReference type="ARBA" id="ARBA00023136"/>
    </source>
</evidence>
<dbReference type="GO" id="GO:0031966">
    <property type="term" value="C:mitochondrial membrane"/>
    <property type="evidence" value="ECO:0007669"/>
    <property type="project" value="UniProtKB-SubCell"/>
</dbReference>
<dbReference type="InterPro" id="IPR050269">
    <property type="entry name" value="ComplexI_Subunit6"/>
</dbReference>
<evidence type="ECO:0000313" key="17">
    <source>
        <dbReference type="EMBL" id="BAU25936.1"/>
    </source>
</evidence>
<feature type="transmembrane region" description="Helical" evidence="16">
    <location>
        <begin position="55"/>
        <end position="72"/>
    </location>
</feature>
<comment type="similarity">
    <text evidence="2">Belongs to the complex I subunit 6 family.</text>
</comment>
<evidence type="ECO:0000256" key="16">
    <source>
        <dbReference type="SAM" id="Phobius"/>
    </source>
</evidence>
<keyword evidence="8" id="KW-1278">Translocase</keyword>
<evidence type="ECO:0000256" key="14">
    <source>
        <dbReference type="ARBA" id="ARBA00031019"/>
    </source>
</evidence>
<accession>A0A0U5AVI4</accession>
<reference evidence="17" key="1">
    <citation type="submission" date="2014-07" db="EMBL/GenBank/DDBJ databases">
        <title>Molecular structure of repetitive element and mitochondrial genome analysis of in the water monitor lizard (Varanus salvator macromaculatus, Platynota, Squamata).</title>
        <authorList>
            <person name="Chaiprasertsri N."/>
            <person name="Peyachokanakul S."/>
            <person name="Srikulnath K."/>
        </authorList>
    </citation>
    <scope>NUCLEOTIDE SEQUENCE</scope>
</reference>
<dbReference type="GO" id="GO:0008137">
    <property type="term" value="F:NADH dehydrogenase (ubiquinone) activity"/>
    <property type="evidence" value="ECO:0007669"/>
    <property type="project" value="UniProtKB-EC"/>
</dbReference>
<sequence length="176" mass="18831">MFYVVYVMLGGLVVGSLLNGSNPSPFFGEGSFVFVAFGAWGILVVSGFPFLPLGWFWIMWGGMTVVFAYSVSNSFEFQPEAWSSWSFLPFFLGGVVGVVFGVMKVLGGNLGFLFLGFYSSDCVGLSIVRGDVLGVSLMYGSGLVGLLLLGYVSMLTLLVVLEVVRGLASGCVRSVY</sequence>
<evidence type="ECO:0000256" key="2">
    <source>
        <dbReference type="ARBA" id="ARBA00005698"/>
    </source>
</evidence>
<keyword evidence="7 16" id="KW-0812">Transmembrane</keyword>
<keyword evidence="13 16" id="KW-0472">Membrane</keyword>
<proteinExistence type="inferred from homology"/>
<evidence type="ECO:0000256" key="8">
    <source>
        <dbReference type="ARBA" id="ARBA00022967"/>
    </source>
</evidence>
<name>A0A0U5AVI4_VARSL</name>
<organism evidence="17">
    <name type="scientific">Varanus salvator</name>
    <name type="common">Asian water monitor lizard</name>
    <dbReference type="NCBI Taxonomy" id="62051"/>
    <lineage>
        <taxon>Eukaryota</taxon>
        <taxon>Metazoa</taxon>
        <taxon>Chordata</taxon>
        <taxon>Craniata</taxon>
        <taxon>Vertebrata</taxon>
        <taxon>Euteleostomi</taxon>
        <taxon>Lepidosauria</taxon>
        <taxon>Squamata</taxon>
        <taxon>Bifurcata</taxon>
        <taxon>Unidentata</taxon>
        <taxon>Episquamata</taxon>
        <taxon>Toxicofera</taxon>
        <taxon>Anguimorpha</taxon>
        <taxon>Paleoanguimorpha</taxon>
        <taxon>Varanoidea</taxon>
        <taxon>Varanidae</taxon>
        <taxon>Varanus</taxon>
    </lineage>
</organism>
<evidence type="ECO:0000256" key="1">
    <source>
        <dbReference type="ARBA" id="ARBA00004225"/>
    </source>
</evidence>
<dbReference type="PANTHER" id="PTHR11435:SF1">
    <property type="entry name" value="NADH-UBIQUINONE OXIDOREDUCTASE CHAIN 6"/>
    <property type="match status" value="1"/>
</dbReference>
<geneLocation type="mitochondrion" evidence="17"/>
<gene>
    <name evidence="17" type="primary">ND6</name>
</gene>
<dbReference type="EMBL" id="AB980995">
    <property type="protein sequence ID" value="BAU25936.1"/>
    <property type="molecule type" value="Genomic_DNA"/>
</dbReference>
<feature type="transmembrane region" description="Helical" evidence="16">
    <location>
        <begin position="30"/>
        <end position="48"/>
    </location>
</feature>
<keyword evidence="9" id="KW-0249">Electron transport</keyword>
<protein>
    <recommendedName>
        <fullName evidence="4">NADH-ubiquinone oxidoreductase chain 6</fullName>
        <ecNumber evidence="3">7.1.1.2</ecNumber>
    </recommendedName>
    <alternativeName>
        <fullName evidence="14">NADH dehydrogenase subunit 6</fullName>
    </alternativeName>
</protein>
<evidence type="ECO:0000256" key="6">
    <source>
        <dbReference type="ARBA" id="ARBA00022660"/>
    </source>
</evidence>
<keyword evidence="12 17" id="KW-0496">Mitochondrion</keyword>
<evidence type="ECO:0000256" key="5">
    <source>
        <dbReference type="ARBA" id="ARBA00022448"/>
    </source>
</evidence>
<feature type="transmembrane region" description="Helical" evidence="16">
    <location>
        <begin position="110"/>
        <end position="128"/>
    </location>
</feature>
<dbReference type="AlphaFoldDB" id="A0A0U5AVI4"/>
<evidence type="ECO:0000256" key="9">
    <source>
        <dbReference type="ARBA" id="ARBA00022982"/>
    </source>
</evidence>